<protein>
    <submittedName>
        <fullName evidence="1">DUF1552 domain-containing protein</fullName>
    </submittedName>
</protein>
<gene>
    <name evidence="1" type="ORF">OKA05_20855</name>
</gene>
<dbReference type="Pfam" id="PF07586">
    <property type="entry name" value="HXXSHH"/>
    <property type="match status" value="1"/>
</dbReference>
<dbReference type="RefSeq" id="WP_264489132.1">
    <property type="nucleotide sequence ID" value="NZ_JAPDDT010000011.1"/>
</dbReference>
<name>A0ABT3GND5_9BACT</name>
<evidence type="ECO:0000313" key="1">
    <source>
        <dbReference type="EMBL" id="MCW1925024.1"/>
    </source>
</evidence>
<dbReference type="InterPro" id="IPR006311">
    <property type="entry name" value="TAT_signal"/>
</dbReference>
<dbReference type="PROSITE" id="PS51318">
    <property type="entry name" value="TAT"/>
    <property type="match status" value="1"/>
</dbReference>
<accession>A0ABT3GND5</accession>
<comment type="caution">
    <text evidence="1">The sequence shown here is derived from an EMBL/GenBank/DDBJ whole genome shotgun (WGS) entry which is preliminary data.</text>
</comment>
<organism evidence="1 2">
    <name type="scientific">Luteolibacter arcticus</name>
    <dbReference type="NCBI Taxonomy" id="1581411"/>
    <lineage>
        <taxon>Bacteria</taxon>
        <taxon>Pseudomonadati</taxon>
        <taxon>Verrucomicrobiota</taxon>
        <taxon>Verrucomicrobiia</taxon>
        <taxon>Verrucomicrobiales</taxon>
        <taxon>Verrucomicrobiaceae</taxon>
        <taxon>Luteolibacter</taxon>
    </lineage>
</organism>
<keyword evidence="2" id="KW-1185">Reference proteome</keyword>
<dbReference type="InterPro" id="IPR011447">
    <property type="entry name" value="DUF1552"/>
</dbReference>
<sequence>MNPIFRTPLSRRAVLRGVGATLALPFLEAMLPRLHAAPSTFRPLAKSGTTPTPRAIFCYVPNGVNILDWIPAGKGAGYELSPTLGALRDHRENFSVISGLGHPQATGGHSGADTWLTGADLRAVPGKDYTNTISIDQVIAEQIGAKTRLPSIEIGDMSGTGGALHSHTLAFDRNGTPLPAENNPQRLFERLFVPDDASSREATLRRYAEKRSVLDDVLGEAKSLEKKLGKSDQAKLGEYLAAVRETELRVQRQVDWIDVPKPAVNPAGLQLESQPGNAHDRPMWLDVMLEISYLAFLTDTTRVITFEWAREAGGYGPGGQNHHELSHHGGDEGMLKKLAEVDRGYLERLARFLSFLKETEEGGRPMLDHTMIVYGSGMNSGERGDHSPKNLPLIVAGGSAWGLKHGQHLAHDPEKHPPLSNVLLTVTQKMGVETDKFQDATGTLTGLA</sequence>
<reference evidence="1 2" key="1">
    <citation type="submission" date="2022-10" db="EMBL/GenBank/DDBJ databases">
        <title>Luteolibacter arcticus strain CCTCC AB 2014275, whole genome shotgun sequencing project.</title>
        <authorList>
            <person name="Zhao G."/>
            <person name="Shen L."/>
        </authorList>
    </citation>
    <scope>NUCLEOTIDE SEQUENCE [LARGE SCALE GENOMIC DNA]</scope>
    <source>
        <strain evidence="1 2">CCTCC AB 2014275</strain>
    </source>
</reference>
<evidence type="ECO:0000313" key="2">
    <source>
        <dbReference type="Proteomes" id="UP001320876"/>
    </source>
</evidence>
<dbReference type="Proteomes" id="UP001320876">
    <property type="component" value="Unassembled WGS sequence"/>
</dbReference>
<dbReference type="EMBL" id="JAPDDT010000011">
    <property type="protein sequence ID" value="MCW1925024.1"/>
    <property type="molecule type" value="Genomic_DNA"/>
</dbReference>
<proteinExistence type="predicted"/>